<dbReference type="InterPro" id="IPR000847">
    <property type="entry name" value="LysR_HTH_N"/>
</dbReference>
<dbReference type="Gene3D" id="3.40.190.10">
    <property type="entry name" value="Periplasmic binding protein-like II"/>
    <property type="match status" value="2"/>
</dbReference>
<evidence type="ECO:0000259" key="5">
    <source>
        <dbReference type="PROSITE" id="PS50931"/>
    </source>
</evidence>
<keyword evidence="7" id="KW-1185">Reference proteome</keyword>
<dbReference type="PANTHER" id="PTHR30346">
    <property type="entry name" value="TRANSCRIPTIONAL DUAL REGULATOR HCAR-RELATED"/>
    <property type="match status" value="1"/>
</dbReference>
<dbReference type="InterPro" id="IPR005119">
    <property type="entry name" value="LysR_subst-bd"/>
</dbReference>
<keyword evidence="3" id="KW-0238">DNA-binding</keyword>
<evidence type="ECO:0000256" key="4">
    <source>
        <dbReference type="ARBA" id="ARBA00023163"/>
    </source>
</evidence>
<dbReference type="STRING" id="1449976.KALB_6032"/>
<accession>W5WEW4</accession>
<protein>
    <recommendedName>
        <fullName evidence="5">HTH lysR-type domain-containing protein</fullName>
    </recommendedName>
</protein>
<evidence type="ECO:0000313" key="7">
    <source>
        <dbReference type="Proteomes" id="UP000019225"/>
    </source>
</evidence>
<gene>
    <name evidence="6" type="ORF">KALB_6032</name>
</gene>
<dbReference type="OrthoDB" id="3171102at2"/>
<feature type="domain" description="HTH lysR-type" evidence="5">
    <location>
        <begin position="1"/>
        <end position="60"/>
    </location>
</feature>
<dbReference type="Gene3D" id="1.10.10.10">
    <property type="entry name" value="Winged helix-like DNA-binding domain superfamily/Winged helix DNA-binding domain"/>
    <property type="match status" value="1"/>
</dbReference>
<name>W5WEW4_9PSEU</name>
<evidence type="ECO:0000256" key="3">
    <source>
        <dbReference type="ARBA" id="ARBA00023125"/>
    </source>
</evidence>
<dbReference type="PROSITE" id="PS50931">
    <property type="entry name" value="HTH_LYSR"/>
    <property type="match status" value="1"/>
</dbReference>
<evidence type="ECO:0000313" key="6">
    <source>
        <dbReference type="EMBL" id="AHH99392.1"/>
    </source>
</evidence>
<dbReference type="KEGG" id="kal:KALB_6032"/>
<dbReference type="GO" id="GO:0003677">
    <property type="term" value="F:DNA binding"/>
    <property type="evidence" value="ECO:0007669"/>
    <property type="project" value="UniProtKB-KW"/>
</dbReference>
<keyword evidence="4" id="KW-0804">Transcription</keyword>
<dbReference type="EMBL" id="CP007155">
    <property type="protein sequence ID" value="AHH99392.1"/>
    <property type="molecule type" value="Genomic_DNA"/>
</dbReference>
<keyword evidence="2" id="KW-0805">Transcription regulation</keyword>
<dbReference type="HOGENOM" id="CLU_039613_6_4_11"/>
<dbReference type="PRINTS" id="PR00039">
    <property type="entry name" value="HTHLYSR"/>
</dbReference>
<evidence type="ECO:0000256" key="1">
    <source>
        <dbReference type="ARBA" id="ARBA00009437"/>
    </source>
</evidence>
<dbReference type="eggNOG" id="COG0583">
    <property type="taxonomic scope" value="Bacteria"/>
</dbReference>
<reference evidence="6 7" key="1">
    <citation type="journal article" date="2014" name="BMC Genomics">
        <title>Complete genome sequence of producer of the glycopeptide antibiotic Aculeximycin Kutzneria albida DSM 43870T, a representative of minor genus of Pseudonocardiaceae.</title>
        <authorList>
            <person name="Rebets Y."/>
            <person name="Tokovenko B."/>
            <person name="Lushchyk I."/>
            <person name="Ruckert C."/>
            <person name="Zaburannyi N."/>
            <person name="Bechthold A."/>
            <person name="Kalinowski J."/>
            <person name="Luzhetskyy A."/>
        </authorList>
    </citation>
    <scope>NUCLEOTIDE SEQUENCE [LARGE SCALE GENOMIC DNA]</scope>
    <source>
        <strain evidence="6">DSM 43870</strain>
    </source>
</reference>
<dbReference type="SUPFAM" id="SSF46785">
    <property type="entry name" value="Winged helix' DNA-binding domain"/>
    <property type="match status" value="1"/>
</dbReference>
<evidence type="ECO:0000256" key="2">
    <source>
        <dbReference type="ARBA" id="ARBA00023015"/>
    </source>
</evidence>
<dbReference type="Proteomes" id="UP000019225">
    <property type="component" value="Chromosome"/>
</dbReference>
<dbReference type="GO" id="GO:0003700">
    <property type="term" value="F:DNA-binding transcription factor activity"/>
    <property type="evidence" value="ECO:0007669"/>
    <property type="project" value="InterPro"/>
</dbReference>
<dbReference type="Pfam" id="PF00126">
    <property type="entry name" value="HTH_1"/>
    <property type="match status" value="1"/>
</dbReference>
<dbReference type="PANTHER" id="PTHR30346:SF30">
    <property type="entry name" value="SMALL NEUTRAL PROTEASE REGULATORY PROTEIN"/>
    <property type="match status" value="1"/>
</dbReference>
<comment type="similarity">
    <text evidence="1">Belongs to the LysR transcriptional regulatory family.</text>
</comment>
<dbReference type="AlphaFoldDB" id="W5WEW4"/>
<dbReference type="Pfam" id="PF03466">
    <property type="entry name" value="LysR_substrate"/>
    <property type="match status" value="1"/>
</dbReference>
<proteinExistence type="inferred from homology"/>
<organism evidence="6 7">
    <name type="scientific">Kutzneria albida DSM 43870</name>
    <dbReference type="NCBI Taxonomy" id="1449976"/>
    <lineage>
        <taxon>Bacteria</taxon>
        <taxon>Bacillati</taxon>
        <taxon>Actinomycetota</taxon>
        <taxon>Actinomycetes</taxon>
        <taxon>Pseudonocardiales</taxon>
        <taxon>Pseudonocardiaceae</taxon>
        <taxon>Kutzneria</taxon>
    </lineage>
</organism>
<dbReference type="GO" id="GO:0032993">
    <property type="term" value="C:protein-DNA complex"/>
    <property type="evidence" value="ECO:0007669"/>
    <property type="project" value="TreeGrafter"/>
</dbReference>
<sequence length="348" mass="37941">MELQVRHLRVIRAIAQEGSLNRAAASLGMAQPSLSHQLRRIERLLGGQLFDRDQQGTRPTELGRLVLARAKAIVLAFDEIERDFRRQQPHAADFVRIGWNDSALTAQLLDCVQVVLPGVAVRTRADVSRLRLLTQLTNRCVDAALVMICGSRPLSVPPGVRTTVIVEEPAFLALPAAHPLAARAEIALAELADQDWIVSSCGDGCRVVFRELCQAHGFSPRIAHDVDTDSAREALVLGGYGVGLMQPTRPQRPGLAIRPLSGTPMLVRHVLAWREESTLAFCADEIAVAATEAYWDLARRTPHYQRWLDNGTTAPSGTSRQLALHGRVNSPCLGIEESAVSRATASAT</sequence>
<dbReference type="InterPro" id="IPR036388">
    <property type="entry name" value="WH-like_DNA-bd_sf"/>
</dbReference>
<dbReference type="InterPro" id="IPR036390">
    <property type="entry name" value="WH_DNA-bd_sf"/>
</dbReference>
<dbReference type="SUPFAM" id="SSF53850">
    <property type="entry name" value="Periplasmic binding protein-like II"/>
    <property type="match status" value="1"/>
</dbReference>